<comment type="subcellular location">
    <subcellularLocation>
        <location evidence="1">Cytoplasm</location>
        <location evidence="1">Cytoskeleton</location>
        <location evidence="1">Cilium axoneme</location>
    </subcellularLocation>
</comment>
<dbReference type="GO" id="GO:0005874">
    <property type="term" value="C:microtubule"/>
    <property type="evidence" value="ECO:0007669"/>
    <property type="project" value="UniProtKB-KW"/>
</dbReference>
<dbReference type="PANTHER" id="PTHR12442:SF7">
    <property type="entry name" value="DYNEIN AXONEMAL INTERMEDIATE CHAIN 2"/>
    <property type="match status" value="1"/>
</dbReference>
<proteinExistence type="inferred from homology"/>
<evidence type="ECO:0000256" key="9">
    <source>
        <dbReference type="ARBA" id="ARBA00023175"/>
    </source>
</evidence>
<dbReference type="PANTHER" id="PTHR12442">
    <property type="entry name" value="DYNEIN INTERMEDIATE CHAIN"/>
    <property type="match status" value="1"/>
</dbReference>
<keyword evidence="10" id="KW-0206">Cytoskeleton</keyword>
<evidence type="ECO:0000256" key="2">
    <source>
        <dbReference type="ARBA" id="ARBA00011059"/>
    </source>
</evidence>
<dbReference type="GO" id="GO:0003341">
    <property type="term" value="P:cilium movement"/>
    <property type="evidence" value="ECO:0007669"/>
    <property type="project" value="TreeGrafter"/>
</dbReference>
<evidence type="ECO:0000256" key="7">
    <source>
        <dbReference type="ARBA" id="ARBA00023017"/>
    </source>
</evidence>
<dbReference type="PROSITE" id="PS50082">
    <property type="entry name" value="WD_REPEATS_2"/>
    <property type="match status" value="1"/>
</dbReference>
<dbReference type="InterPro" id="IPR001680">
    <property type="entry name" value="WD40_rpt"/>
</dbReference>
<comment type="similarity">
    <text evidence="2">Belongs to the dynein intermediate chain family.</text>
</comment>
<dbReference type="GO" id="GO:0045504">
    <property type="term" value="F:dynein heavy chain binding"/>
    <property type="evidence" value="ECO:0007669"/>
    <property type="project" value="TreeGrafter"/>
</dbReference>
<feature type="repeat" description="WD" evidence="12">
    <location>
        <begin position="259"/>
        <end position="302"/>
    </location>
</feature>
<keyword evidence="6" id="KW-0677">Repeat</keyword>
<dbReference type="Proteomes" id="UP001231518">
    <property type="component" value="Chromosome 10"/>
</dbReference>
<evidence type="ECO:0000256" key="4">
    <source>
        <dbReference type="ARBA" id="ARBA00022574"/>
    </source>
</evidence>
<dbReference type="SUPFAM" id="SSF50978">
    <property type="entry name" value="WD40 repeat-like"/>
    <property type="match status" value="1"/>
</dbReference>
<organism evidence="13 14">
    <name type="scientific">Mythimna separata</name>
    <name type="common">Oriental armyworm</name>
    <name type="synonym">Pseudaletia separata</name>
    <dbReference type="NCBI Taxonomy" id="271217"/>
    <lineage>
        <taxon>Eukaryota</taxon>
        <taxon>Metazoa</taxon>
        <taxon>Ecdysozoa</taxon>
        <taxon>Arthropoda</taxon>
        <taxon>Hexapoda</taxon>
        <taxon>Insecta</taxon>
        <taxon>Pterygota</taxon>
        <taxon>Neoptera</taxon>
        <taxon>Endopterygota</taxon>
        <taxon>Lepidoptera</taxon>
        <taxon>Glossata</taxon>
        <taxon>Ditrysia</taxon>
        <taxon>Noctuoidea</taxon>
        <taxon>Noctuidae</taxon>
        <taxon>Noctuinae</taxon>
        <taxon>Hadenini</taxon>
        <taxon>Mythimna</taxon>
    </lineage>
</organism>
<reference evidence="13" key="1">
    <citation type="submission" date="2023-03" db="EMBL/GenBank/DDBJ databases">
        <title>Chromosome-level genomes of two armyworms, Mythimna separata and Mythimna loreyi, provide insights into the biosynthesis and reception of sex pheromones.</title>
        <authorList>
            <person name="Zhao H."/>
        </authorList>
    </citation>
    <scope>NUCLEOTIDE SEQUENCE</scope>
    <source>
        <strain evidence="13">BeijingLab</strain>
        <tissue evidence="13">Pupa</tissue>
    </source>
</reference>
<dbReference type="GO" id="GO:0036158">
    <property type="term" value="P:outer dynein arm assembly"/>
    <property type="evidence" value="ECO:0007669"/>
    <property type="project" value="TreeGrafter"/>
</dbReference>
<keyword evidence="14" id="KW-1185">Reference proteome</keyword>
<name>A0AAD7YSC1_MYTSE</name>
<evidence type="ECO:0000256" key="11">
    <source>
        <dbReference type="ARBA" id="ARBA00023273"/>
    </source>
</evidence>
<evidence type="ECO:0000256" key="6">
    <source>
        <dbReference type="ARBA" id="ARBA00022737"/>
    </source>
</evidence>
<dbReference type="InterPro" id="IPR015943">
    <property type="entry name" value="WD40/YVTN_repeat-like_dom_sf"/>
</dbReference>
<comment type="caution">
    <text evidence="13">The sequence shown here is derived from an EMBL/GenBank/DDBJ whole genome shotgun (WGS) entry which is preliminary data.</text>
</comment>
<dbReference type="InterPro" id="IPR050687">
    <property type="entry name" value="Dynein_IC"/>
</dbReference>
<dbReference type="SMART" id="SM00320">
    <property type="entry name" value="WD40"/>
    <property type="match status" value="5"/>
</dbReference>
<keyword evidence="7" id="KW-0243">Dynein</keyword>
<dbReference type="Pfam" id="PF00400">
    <property type="entry name" value="WD40"/>
    <property type="match status" value="1"/>
</dbReference>
<evidence type="ECO:0000256" key="5">
    <source>
        <dbReference type="ARBA" id="ARBA00022701"/>
    </source>
</evidence>
<dbReference type="GO" id="GO:0036157">
    <property type="term" value="C:outer dynein arm"/>
    <property type="evidence" value="ECO:0007669"/>
    <property type="project" value="TreeGrafter"/>
</dbReference>
<dbReference type="Gene3D" id="2.130.10.10">
    <property type="entry name" value="YVTN repeat-like/Quinoprotein amine dehydrogenase"/>
    <property type="match status" value="2"/>
</dbReference>
<protein>
    <recommendedName>
        <fullName evidence="15">Dynein intermediate chain 3, ciliary</fullName>
    </recommendedName>
</protein>
<evidence type="ECO:0000313" key="13">
    <source>
        <dbReference type="EMBL" id="KAJ8725984.1"/>
    </source>
</evidence>
<keyword evidence="3" id="KW-0963">Cytoplasm</keyword>
<dbReference type="InterPro" id="IPR036322">
    <property type="entry name" value="WD40_repeat_dom_sf"/>
</dbReference>
<dbReference type="GO" id="GO:0045503">
    <property type="term" value="F:dynein light chain binding"/>
    <property type="evidence" value="ECO:0007669"/>
    <property type="project" value="TreeGrafter"/>
</dbReference>
<dbReference type="AlphaFoldDB" id="A0AAD7YSC1"/>
<evidence type="ECO:0000256" key="10">
    <source>
        <dbReference type="ARBA" id="ARBA00023212"/>
    </source>
</evidence>
<accession>A0AAD7YSC1</accession>
<evidence type="ECO:0008006" key="15">
    <source>
        <dbReference type="Google" id="ProtNLM"/>
    </source>
</evidence>
<evidence type="ECO:0000256" key="8">
    <source>
        <dbReference type="ARBA" id="ARBA00023069"/>
    </source>
</evidence>
<keyword evidence="5" id="KW-0493">Microtubule</keyword>
<keyword evidence="11" id="KW-0966">Cell projection</keyword>
<sequence>MDHVNYSYAMKRSNMGKQPMYCMQSSQVLDTVAPDALEAKKYILRNPVNQLTQNMPSFALHEVNTVRIEHTESGANHAEGGWPKDVNVNDPEATQRYRRRIEKDDVYISCVMKNSSDVEHYINQNNAIDMYQIYYSELDVLPKQENIECRTMNEYHDMRSERGRPISSICWKPDGGQHFAVSYLRVDFDWNTLDCVDASIWDADNSTNPLTSIVPPCGMLDLQYNPKEPQVLVSALISGQVAAFDERTPLAAVALSPAHEAHRDAVRNVLFINSKSGQEFFSGGTDGALKWWDLRRLDAPTEQLCLDMVKAQEPQSMSRAKGVSVLEFEPTMPTRFMVGTEDGLVLTGNRKAKTVADKISGKFDAHWGPVWALKRNPGFLKNFLTVGDWSARVWSEDCKESAILWTPPGRQSITDGAWSPTRFSLMLLAQTSGVLTLWDLLKRHHEPLLSLQVCEEPLAKVVPHDAGALVACGSRRGNVYLLELSAALAGCGKQDKALLTQVLEREARRERILEARLREIKLRLRKAEEPSPAASLASADGAAADADLEAAAAEYAAVVRKELTGL</sequence>
<keyword evidence="8" id="KW-0969">Cilium</keyword>
<dbReference type="EMBL" id="JARGEI010000009">
    <property type="protein sequence ID" value="KAJ8725984.1"/>
    <property type="molecule type" value="Genomic_DNA"/>
</dbReference>
<keyword evidence="9" id="KW-0505">Motor protein</keyword>
<evidence type="ECO:0000256" key="1">
    <source>
        <dbReference type="ARBA" id="ARBA00004430"/>
    </source>
</evidence>
<gene>
    <name evidence="13" type="ORF">PYW07_000682</name>
</gene>
<keyword evidence="4 12" id="KW-0853">WD repeat</keyword>
<evidence type="ECO:0000256" key="12">
    <source>
        <dbReference type="PROSITE-ProRule" id="PRU00221"/>
    </source>
</evidence>
<evidence type="ECO:0000313" key="14">
    <source>
        <dbReference type="Proteomes" id="UP001231518"/>
    </source>
</evidence>
<evidence type="ECO:0000256" key="3">
    <source>
        <dbReference type="ARBA" id="ARBA00022490"/>
    </source>
</evidence>